<name>K2P9N4_9HYPH</name>
<comment type="subcellular location">
    <subcellularLocation>
        <location evidence="1">Cell membrane</location>
        <topology evidence="1">Multi-pass membrane protein</topology>
    </subcellularLocation>
</comment>
<evidence type="ECO:0000256" key="5">
    <source>
        <dbReference type="ARBA" id="ARBA00022692"/>
    </source>
</evidence>
<dbReference type="Pfam" id="PF03547">
    <property type="entry name" value="Mem_trans"/>
    <property type="match status" value="1"/>
</dbReference>
<evidence type="ECO:0000256" key="1">
    <source>
        <dbReference type="ARBA" id="ARBA00004651"/>
    </source>
</evidence>
<evidence type="ECO:0000256" key="3">
    <source>
        <dbReference type="ARBA" id="ARBA00022448"/>
    </source>
</evidence>
<keyword evidence="3" id="KW-0813">Transport</keyword>
<comment type="similarity">
    <text evidence="2">Belongs to the auxin efflux carrier (TC 2.A.69) family.</text>
</comment>
<comment type="caution">
    <text evidence="9">The sequence shown here is derived from an EMBL/GenBank/DDBJ whole genome shotgun (WGS) entry which is preliminary data.</text>
</comment>
<feature type="transmembrane region" description="Helical" evidence="8">
    <location>
        <begin position="96"/>
        <end position="120"/>
    </location>
</feature>
<dbReference type="Proteomes" id="UP000007374">
    <property type="component" value="Unassembled WGS sequence"/>
</dbReference>
<dbReference type="GO" id="GO:0055085">
    <property type="term" value="P:transmembrane transport"/>
    <property type="evidence" value="ECO:0007669"/>
    <property type="project" value="InterPro"/>
</dbReference>
<evidence type="ECO:0000256" key="7">
    <source>
        <dbReference type="ARBA" id="ARBA00023136"/>
    </source>
</evidence>
<feature type="transmembrane region" description="Helical" evidence="8">
    <location>
        <begin position="161"/>
        <end position="185"/>
    </location>
</feature>
<evidence type="ECO:0000256" key="8">
    <source>
        <dbReference type="SAM" id="Phobius"/>
    </source>
</evidence>
<feature type="transmembrane region" description="Helical" evidence="8">
    <location>
        <begin position="289"/>
        <end position="313"/>
    </location>
</feature>
<feature type="transmembrane region" description="Helical" evidence="8">
    <location>
        <begin position="34"/>
        <end position="51"/>
    </location>
</feature>
<evidence type="ECO:0000313" key="9">
    <source>
        <dbReference type="EMBL" id="EKF43886.1"/>
    </source>
</evidence>
<feature type="transmembrane region" description="Helical" evidence="8">
    <location>
        <begin position="63"/>
        <end position="84"/>
    </location>
</feature>
<proteinExistence type="inferred from homology"/>
<gene>
    <name evidence="9" type="ORF">NA8A_03720</name>
</gene>
<dbReference type="RefSeq" id="WP_009756021.1">
    <property type="nucleotide sequence ID" value="NZ_AMSI01000002.1"/>
</dbReference>
<dbReference type="PANTHER" id="PTHR36838">
    <property type="entry name" value="AUXIN EFFLUX CARRIER FAMILY PROTEIN"/>
    <property type="match status" value="1"/>
</dbReference>
<feature type="transmembrane region" description="Helical" evidence="8">
    <location>
        <begin position="229"/>
        <end position="251"/>
    </location>
</feature>
<dbReference type="GO" id="GO:0005886">
    <property type="term" value="C:plasma membrane"/>
    <property type="evidence" value="ECO:0007669"/>
    <property type="project" value="UniProtKB-SubCell"/>
</dbReference>
<protein>
    <submittedName>
        <fullName evidence="9">Auxin efflux carrier</fullName>
    </submittedName>
</protein>
<dbReference type="InterPro" id="IPR004776">
    <property type="entry name" value="Mem_transp_PIN-like"/>
</dbReference>
<accession>K2P9N4</accession>
<keyword evidence="4" id="KW-1003">Cell membrane</keyword>
<organism evidence="9 10">
    <name type="scientific">Nitratireductor indicus C115</name>
    <dbReference type="NCBI Taxonomy" id="1231190"/>
    <lineage>
        <taxon>Bacteria</taxon>
        <taxon>Pseudomonadati</taxon>
        <taxon>Pseudomonadota</taxon>
        <taxon>Alphaproteobacteria</taxon>
        <taxon>Hyphomicrobiales</taxon>
        <taxon>Phyllobacteriaceae</taxon>
        <taxon>Nitratireductor</taxon>
    </lineage>
</organism>
<evidence type="ECO:0000256" key="6">
    <source>
        <dbReference type="ARBA" id="ARBA00022989"/>
    </source>
</evidence>
<feature type="transmembrane region" description="Helical" evidence="8">
    <location>
        <begin position="126"/>
        <end position="149"/>
    </location>
</feature>
<dbReference type="AlphaFoldDB" id="K2P9N4"/>
<sequence length="314" mass="32639">MSPLVETVAFVFGLVAFGYASGWGGLLKDDVGDALSAFAVSVAVPLLLFRTMASADFAHGAPWALWITYFTAVGVAWIAGQFTITRVFGRDERAGVVAGLSTSFSNLVLLGIPFMLGIFGQQGFETLSLIISIHLPIMMGLSILLFALLGRNSGGGLFGVVREFLTSLLSNPLIIGIIAGLLWRASGLEMPALGTRFVDALANVAGTVALFAMGLGLRKFGISGDVRPAMTIAALKLFLMPAVALAMAKLIGLPFASAQIAVAAASLPSGVNPYLIASRFGTGQGLASNSMTIATLAAVLTTAFWLSVVGWAYQ</sequence>
<dbReference type="PATRIC" id="fig|1231190.3.peg.780"/>
<feature type="transmembrane region" description="Helical" evidence="8">
    <location>
        <begin position="197"/>
        <end position="217"/>
    </location>
</feature>
<keyword evidence="10" id="KW-1185">Reference proteome</keyword>
<feature type="transmembrane region" description="Helical" evidence="8">
    <location>
        <begin position="6"/>
        <end position="27"/>
    </location>
</feature>
<dbReference type="InterPro" id="IPR038770">
    <property type="entry name" value="Na+/solute_symporter_sf"/>
</dbReference>
<keyword evidence="6 8" id="KW-1133">Transmembrane helix</keyword>
<dbReference type="Gene3D" id="1.20.1530.20">
    <property type="match status" value="1"/>
</dbReference>
<evidence type="ECO:0000313" key="10">
    <source>
        <dbReference type="Proteomes" id="UP000007374"/>
    </source>
</evidence>
<keyword evidence="5 8" id="KW-0812">Transmembrane</keyword>
<dbReference type="eggNOG" id="COG0679">
    <property type="taxonomic scope" value="Bacteria"/>
</dbReference>
<dbReference type="EMBL" id="AMSI01000002">
    <property type="protein sequence ID" value="EKF43886.1"/>
    <property type="molecule type" value="Genomic_DNA"/>
</dbReference>
<reference evidence="9 10" key="1">
    <citation type="journal article" date="2012" name="J. Bacteriol.">
        <title>Genome Sequence of Nitratireductor indicus Type Strain C115.</title>
        <authorList>
            <person name="Lai Q."/>
            <person name="Li G."/>
            <person name="Yu Z."/>
            <person name="Shao Z."/>
        </authorList>
    </citation>
    <scope>NUCLEOTIDE SEQUENCE [LARGE SCALE GENOMIC DNA]</scope>
    <source>
        <strain evidence="9 10">C115</strain>
    </source>
</reference>
<evidence type="ECO:0000256" key="4">
    <source>
        <dbReference type="ARBA" id="ARBA00022475"/>
    </source>
</evidence>
<dbReference type="STRING" id="721133.SAMN05216176_101572"/>
<keyword evidence="7 8" id="KW-0472">Membrane</keyword>
<evidence type="ECO:0000256" key="2">
    <source>
        <dbReference type="ARBA" id="ARBA00010145"/>
    </source>
</evidence>
<dbReference type="PANTHER" id="PTHR36838:SF3">
    <property type="entry name" value="TRANSPORTER AUXIN EFFLUX CARRIER EC FAMILY"/>
    <property type="match status" value="1"/>
</dbReference>
<dbReference type="OrthoDB" id="9810457at2"/>